<dbReference type="Gene3D" id="3.40.430.10">
    <property type="entry name" value="Dihydrofolate Reductase, subunit A"/>
    <property type="match status" value="1"/>
</dbReference>
<dbReference type="InterPro" id="IPR011549">
    <property type="entry name" value="RibD_C"/>
</dbReference>
<gene>
    <name evidence="6" type="ORF">GBAR_LOCUS326</name>
</gene>
<proteinExistence type="predicted"/>
<organism evidence="6 7">
    <name type="scientific">Geodia barretti</name>
    <name type="common">Barrett's horny sponge</name>
    <dbReference type="NCBI Taxonomy" id="519541"/>
    <lineage>
        <taxon>Eukaryota</taxon>
        <taxon>Metazoa</taxon>
        <taxon>Porifera</taxon>
        <taxon>Demospongiae</taxon>
        <taxon>Heteroscleromorpha</taxon>
        <taxon>Tetractinellida</taxon>
        <taxon>Astrophorina</taxon>
        <taxon>Geodiidae</taxon>
        <taxon>Geodia</taxon>
    </lineage>
</organism>
<dbReference type="InterPro" id="IPR050765">
    <property type="entry name" value="Riboflavin_Biosynth_HTPR"/>
</dbReference>
<evidence type="ECO:0000313" key="6">
    <source>
        <dbReference type="EMBL" id="CAI7989776.1"/>
    </source>
</evidence>
<evidence type="ECO:0000256" key="2">
    <source>
        <dbReference type="ARBA" id="ARBA00013173"/>
    </source>
</evidence>
<dbReference type="PIRSF" id="PIRSF006769">
    <property type="entry name" value="RibD"/>
    <property type="match status" value="1"/>
</dbReference>
<dbReference type="EMBL" id="CASHTH010000036">
    <property type="protein sequence ID" value="CAI7989776.1"/>
    <property type="molecule type" value="Genomic_DNA"/>
</dbReference>
<evidence type="ECO:0000259" key="5">
    <source>
        <dbReference type="Pfam" id="PF01872"/>
    </source>
</evidence>
<accession>A0AA35QSD3</accession>
<evidence type="ECO:0000256" key="3">
    <source>
        <dbReference type="ARBA" id="ARBA00022857"/>
    </source>
</evidence>
<sequence length="335" mass="36176">MQRRRRCRWRARGRNLQRSTRRLSRAIITAGLLHARSLLLRRALLKCVSRCAIPNPNVAGGGVARLEEAGIRTHIGECAQEGQRLIEGFAKHSRTGMPFVTAKYAMSLDGKIAARSGDSKWISGEESRLFAHLLRAQSDAIMVGINTVLADDPMLTARDAEGNANERQPLRVVLDSHGRMPHDAQMLNAPGDTLVAVTDDFNGGICDGAETVRMPTGRGGVDLRALLAALGERDITSVLVEGGGATIGALFDLNLVDKVVAFVAPVIIGGNEAISPVGGIGIAKMEEALRLRDVDVRRFGGDVAIIGYARGYTWEYAREYTDGDTGREGDVHRDS</sequence>
<dbReference type="GO" id="GO:0008703">
    <property type="term" value="F:5-amino-6-(5-phosphoribosylamino)uracil reductase activity"/>
    <property type="evidence" value="ECO:0007669"/>
    <property type="project" value="UniProtKB-EC"/>
</dbReference>
<keyword evidence="7" id="KW-1185">Reference proteome</keyword>
<comment type="caution">
    <text evidence="6">The sequence shown here is derived from an EMBL/GenBank/DDBJ whole genome shotgun (WGS) entry which is preliminary data.</text>
</comment>
<dbReference type="AlphaFoldDB" id="A0AA35QSD3"/>
<dbReference type="InterPro" id="IPR002734">
    <property type="entry name" value="RibDG_C"/>
</dbReference>
<dbReference type="NCBIfam" id="TIGR00326">
    <property type="entry name" value="eubact_ribD"/>
    <property type="match status" value="1"/>
</dbReference>
<dbReference type="Proteomes" id="UP001174909">
    <property type="component" value="Unassembled WGS sequence"/>
</dbReference>
<dbReference type="InterPro" id="IPR004794">
    <property type="entry name" value="Eubact_RibD"/>
</dbReference>
<evidence type="ECO:0000256" key="1">
    <source>
        <dbReference type="ARBA" id="ARBA00004910"/>
    </source>
</evidence>
<dbReference type="GO" id="GO:0050661">
    <property type="term" value="F:NADP binding"/>
    <property type="evidence" value="ECO:0007669"/>
    <property type="project" value="InterPro"/>
</dbReference>
<comment type="pathway">
    <text evidence="1">Cofactor biosynthesis; riboflavin biosynthesis; 5-amino-6-(D-ribitylamino)uracil from GTP: step 3/4.</text>
</comment>
<dbReference type="SUPFAM" id="SSF53597">
    <property type="entry name" value="Dihydrofolate reductase-like"/>
    <property type="match status" value="1"/>
</dbReference>
<dbReference type="GO" id="GO:0009231">
    <property type="term" value="P:riboflavin biosynthetic process"/>
    <property type="evidence" value="ECO:0007669"/>
    <property type="project" value="InterPro"/>
</dbReference>
<reference evidence="6" key="1">
    <citation type="submission" date="2023-03" db="EMBL/GenBank/DDBJ databases">
        <authorList>
            <person name="Steffen K."/>
            <person name="Cardenas P."/>
        </authorList>
    </citation>
    <scope>NUCLEOTIDE SEQUENCE</scope>
</reference>
<name>A0AA35QSD3_GEOBA</name>
<keyword evidence="4" id="KW-0560">Oxidoreductase</keyword>
<dbReference type="GO" id="GO:0008835">
    <property type="term" value="F:diaminohydroxyphosphoribosylaminopyrimidine deaminase activity"/>
    <property type="evidence" value="ECO:0007669"/>
    <property type="project" value="InterPro"/>
</dbReference>
<dbReference type="PANTHER" id="PTHR38011:SF7">
    <property type="entry name" value="2,5-DIAMINO-6-RIBOSYLAMINO-4(3H)-PYRIMIDINONE 5'-PHOSPHATE REDUCTASE"/>
    <property type="match status" value="1"/>
</dbReference>
<protein>
    <recommendedName>
        <fullName evidence="2">5-amino-6-(5-phosphoribosylamino)uracil reductase</fullName>
        <ecNumber evidence="2">1.1.1.193</ecNumber>
    </recommendedName>
</protein>
<dbReference type="NCBIfam" id="TIGR00227">
    <property type="entry name" value="ribD_Cterm"/>
    <property type="match status" value="1"/>
</dbReference>
<keyword evidence="3" id="KW-0521">NADP</keyword>
<evidence type="ECO:0000313" key="7">
    <source>
        <dbReference type="Proteomes" id="UP001174909"/>
    </source>
</evidence>
<dbReference type="Pfam" id="PF01872">
    <property type="entry name" value="RibD_C"/>
    <property type="match status" value="1"/>
</dbReference>
<evidence type="ECO:0000256" key="4">
    <source>
        <dbReference type="ARBA" id="ARBA00023002"/>
    </source>
</evidence>
<dbReference type="PANTHER" id="PTHR38011">
    <property type="entry name" value="DIHYDROFOLATE REDUCTASE FAMILY PROTEIN (AFU_ORTHOLOGUE AFUA_8G06820)"/>
    <property type="match status" value="1"/>
</dbReference>
<dbReference type="EC" id="1.1.1.193" evidence="2"/>
<dbReference type="InterPro" id="IPR024072">
    <property type="entry name" value="DHFR-like_dom_sf"/>
</dbReference>
<feature type="domain" description="Bacterial bifunctional deaminase-reductase C-terminal" evidence="5">
    <location>
        <begin position="98"/>
        <end position="304"/>
    </location>
</feature>